<evidence type="ECO:0000256" key="1">
    <source>
        <dbReference type="ARBA" id="ARBA00004173"/>
    </source>
</evidence>
<feature type="domain" description="Helicase C-terminal" evidence="10">
    <location>
        <begin position="375"/>
        <end position="530"/>
    </location>
</feature>
<evidence type="ECO:0000256" key="5">
    <source>
        <dbReference type="ARBA" id="ARBA00022806"/>
    </source>
</evidence>
<protein>
    <recommendedName>
        <fullName evidence="2">RNA helicase</fullName>
        <ecNumber evidence="2">3.6.4.13</ecNumber>
    </recommendedName>
</protein>
<dbReference type="InterPro" id="IPR022192">
    <property type="entry name" value="SUV3_C"/>
</dbReference>
<dbReference type="EMBL" id="JAGSYN010000277">
    <property type="protein sequence ID" value="KAG7660558.1"/>
    <property type="molecule type" value="Genomic_DNA"/>
</dbReference>
<keyword evidence="7" id="KW-0809">Transit peptide</keyword>
<dbReference type="GO" id="GO:0003724">
    <property type="term" value="F:RNA helicase activity"/>
    <property type="evidence" value="ECO:0007669"/>
    <property type="project" value="UniProtKB-EC"/>
</dbReference>
<evidence type="ECO:0000256" key="8">
    <source>
        <dbReference type="ARBA" id="ARBA00023128"/>
    </source>
</evidence>
<organism evidence="11 12">
    <name type="scientific">[Candida] subhashii</name>
    <dbReference type="NCBI Taxonomy" id="561895"/>
    <lineage>
        <taxon>Eukaryota</taxon>
        <taxon>Fungi</taxon>
        <taxon>Dikarya</taxon>
        <taxon>Ascomycota</taxon>
        <taxon>Saccharomycotina</taxon>
        <taxon>Pichiomycetes</taxon>
        <taxon>Debaryomycetaceae</taxon>
        <taxon>Spathaspora</taxon>
    </lineage>
</organism>
<keyword evidence="3" id="KW-0547">Nucleotide-binding</keyword>
<accession>A0A8J5UDS3</accession>
<keyword evidence="5" id="KW-0347">Helicase</keyword>
<evidence type="ECO:0000313" key="11">
    <source>
        <dbReference type="EMBL" id="KAG7660558.1"/>
    </source>
</evidence>
<dbReference type="GO" id="GO:0016787">
    <property type="term" value="F:hydrolase activity"/>
    <property type="evidence" value="ECO:0007669"/>
    <property type="project" value="UniProtKB-KW"/>
</dbReference>
<evidence type="ECO:0000256" key="9">
    <source>
        <dbReference type="ARBA" id="ARBA00047984"/>
    </source>
</evidence>
<dbReference type="AlphaFoldDB" id="A0A8J5UDS3"/>
<dbReference type="CDD" id="cd18805">
    <property type="entry name" value="SF2_C_suv3"/>
    <property type="match status" value="1"/>
</dbReference>
<keyword evidence="4" id="KW-0378">Hydrolase</keyword>
<dbReference type="InterPro" id="IPR001650">
    <property type="entry name" value="Helicase_C-like"/>
</dbReference>
<evidence type="ECO:0000256" key="4">
    <source>
        <dbReference type="ARBA" id="ARBA00022801"/>
    </source>
</evidence>
<dbReference type="InterPro" id="IPR044774">
    <property type="entry name" value="Suv3_DEXQc"/>
</dbReference>
<dbReference type="FunFam" id="3.40.50.300:FF:000269">
    <property type="entry name" value="ATP-dependent RNA helicase SUPV3L1, mitochondrial"/>
    <property type="match status" value="1"/>
</dbReference>
<dbReference type="InterPro" id="IPR050699">
    <property type="entry name" value="RNA-DNA_Helicase"/>
</dbReference>
<name>A0A8J5UDS3_9ASCO</name>
<comment type="caution">
    <text evidence="11">The sequence shown here is derived from an EMBL/GenBank/DDBJ whole genome shotgun (WGS) entry which is preliminary data.</text>
</comment>
<dbReference type="GO" id="GO:0000965">
    <property type="term" value="P:mitochondrial RNA 3'-end processing"/>
    <property type="evidence" value="ECO:0007669"/>
    <property type="project" value="TreeGrafter"/>
</dbReference>
<evidence type="ECO:0000256" key="6">
    <source>
        <dbReference type="ARBA" id="ARBA00022840"/>
    </source>
</evidence>
<dbReference type="RefSeq" id="XP_049260791.1">
    <property type="nucleotide sequence ID" value="XM_049410101.1"/>
</dbReference>
<gene>
    <name evidence="11" type="ORF">J8A68_005977</name>
</gene>
<dbReference type="CDD" id="cd17913">
    <property type="entry name" value="DEXQc_Suv3"/>
    <property type="match status" value="1"/>
</dbReference>
<dbReference type="SMART" id="SM00490">
    <property type="entry name" value="HELICc"/>
    <property type="match status" value="1"/>
</dbReference>
<keyword evidence="8" id="KW-0496">Mitochondrion</keyword>
<evidence type="ECO:0000313" key="12">
    <source>
        <dbReference type="Proteomes" id="UP000694255"/>
    </source>
</evidence>
<dbReference type="PROSITE" id="PS51194">
    <property type="entry name" value="HELICASE_CTER"/>
    <property type="match status" value="1"/>
</dbReference>
<dbReference type="GeneID" id="73472777"/>
<dbReference type="Pfam" id="PF22527">
    <property type="entry name" value="DEXQc_Suv3"/>
    <property type="match status" value="1"/>
</dbReference>
<sequence>MSARILLRSTSGPVVSRIRALWHATPINASIQRSPAGIHRCHFATATRVPPSEQGNISSKAIQDEKFHQLKQVVETPLLRLQDQLKSNTVTYPLNLINEESDSFKHSLMIKFRENINRQLESFTYDKSKMTPISRITLVDFINPKIEHITQLIYLINAGKYPKNFLEFNKLETKQDLLLQIFGQLLYQEYYVQKIETTPFEEKEIDFSNPAQWFPLARKMKRKLIMHVGPTNSGKTHHSLLKLSQAKTGYYAGPLRLLGREIFERFNKQGIACNLVTGEEVIPRLDRHGKISGLTSGTIEMIPLHKKMDLCVIDEIQMIGNDDRGAAWTNAVLGVLADEIHLCGEESAIPIIKHLVKLTGDELHIKRFERLGKLTVEDEHATLDSLKKGDCVVAFSRRKLLDLKQMIERTTNFKVSIIYGALPPQIRSQQAELFNNGSHDILVATDAVGMGLNLKIKRIVFSNIVKFGSRLTNSEARQIGGRAGRYSAKEAFPEGFVTALDSKDLAFIKKCFEAGPGKIQKAGIWPPAHIWQYYMVNTNPELSITASLKEFTKKIPKLDHFFICDGSMIENARLLKDDLLAKMSIHDQYTLSRIPLRKDDEAEDVREFIDAIASAKTKTVFDFSFLDLKVLSQISIRSTSIDQISATLEKLESMHSLVITLKWLAHRFPDIFVDRESLHDIKSLIEKRIAEELDTTSRWNKLGWTNFRRGQKTV</sequence>
<dbReference type="OrthoDB" id="6692397at2759"/>
<dbReference type="Pfam" id="PF00271">
    <property type="entry name" value="Helicase_C"/>
    <property type="match status" value="1"/>
</dbReference>
<dbReference type="Pfam" id="PF12513">
    <property type="entry name" value="SUV3_C"/>
    <property type="match status" value="1"/>
</dbReference>
<reference evidence="11 12" key="1">
    <citation type="journal article" date="2021" name="DNA Res.">
        <title>Genome analysis of Candida subhashii reveals its hybrid nature and dual mitochondrial genome conformations.</title>
        <authorList>
            <person name="Mixao V."/>
            <person name="Hegedusova E."/>
            <person name="Saus E."/>
            <person name="Pryszcz L.P."/>
            <person name="Cillingova A."/>
            <person name="Nosek J."/>
            <person name="Gabaldon T."/>
        </authorList>
    </citation>
    <scope>NUCLEOTIDE SEQUENCE [LARGE SCALE GENOMIC DNA]</scope>
    <source>
        <strain evidence="11 12">CBS 10753</strain>
    </source>
</reference>
<keyword evidence="6" id="KW-0067">ATP-binding</keyword>
<dbReference type="Proteomes" id="UP000694255">
    <property type="component" value="Unassembled WGS sequence"/>
</dbReference>
<evidence type="ECO:0000256" key="3">
    <source>
        <dbReference type="ARBA" id="ARBA00022741"/>
    </source>
</evidence>
<dbReference type="EC" id="3.6.4.13" evidence="2"/>
<proteinExistence type="predicted"/>
<dbReference type="PANTHER" id="PTHR12131:SF1">
    <property type="entry name" value="ATP-DEPENDENT RNA HELICASE SUPV3L1, MITOCHONDRIAL-RELATED"/>
    <property type="match status" value="1"/>
</dbReference>
<dbReference type="InterPro" id="IPR055206">
    <property type="entry name" value="DEXQc_SUV3"/>
</dbReference>
<evidence type="ECO:0000256" key="2">
    <source>
        <dbReference type="ARBA" id="ARBA00012552"/>
    </source>
</evidence>
<dbReference type="GO" id="GO:0045025">
    <property type="term" value="C:mitochondrial degradosome"/>
    <property type="evidence" value="ECO:0007669"/>
    <property type="project" value="TreeGrafter"/>
</dbReference>
<comment type="subcellular location">
    <subcellularLocation>
        <location evidence="1">Mitochondrion</location>
    </subcellularLocation>
</comment>
<keyword evidence="12" id="KW-1185">Reference proteome</keyword>
<evidence type="ECO:0000256" key="7">
    <source>
        <dbReference type="ARBA" id="ARBA00022946"/>
    </source>
</evidence>
<dbReference type="GO" id="GO:0005524">
    <property type="term" value="F:ATP binding"/>
    <property type="evidence" value="ECO:0007669"/>
    <property type="project" value="UniProtKB-KW"/>
</dbReference>
<comment type="catalytic activity">
    <reaction evidence="9">
        <text>ATP + H2O = ADP + phosphate + H(+)</text>
        <dbReference type="Rhea" id="RHEA:13065"/>
        <dbReference type="ChEBI" id="CHEBI:15377"/>
        <dbReference type="ChEBI" id="CHEBI:15378"/>
        <dbReference type="ChEBI" id="CHEBI:30616"/>
        <dbReference type="ChEBI" id="CHEBI:43474"/>
        <dbReference type="ChEBI" id="CHEBI:456216"/>
        <dbReference type="EC" id="3.6.4.13"/>
    </reaction>
</comment>
<dbReference type="PANTHER" id="PTHR12131">
    <property type="entry name" value="ATP-DEPENDENT RNA AND DNA HELICASE"/>
    <property type="match status" value="1"/>
</dbReference>
<evidence type="ECO:0000259" key="10">
    <source>
        <dbReference type="PROSITE" id="PS51194"/>
    </source>
</evidence>